<name>A0ACC2R7D5_9NEOP</name>
<sequence length="179" mass="20087">MKVIEFLLLIAVCNGLPVDIPKAPQLLLPIPNINRLAIKGDPNHITHHAIVIWNKVDSGDPGNPIIGYKLKVWEIPKIKRTVYKTQGGKVVRVLEESFPELYIYTNEIPNGVPKEIVTQTDETAATIREMYDDVLYQLAVQAFTAEGDGPLSVPVRVRFGKSKDRTKEDLLGKKETVYK</sequence>
<comment type="caution">
    <text evidence="1">The sequence shown here is derived from an EMBL/GenBank/DDBJ whole genome shotgun (WGS) entry which is preliminary data.</text>
</comment>
<keyword evidence="2" id="KW-1185">Reference proteome</keyword>
<gene>
    <name evidence="1" type="ORF">PYW08_001870</name>
</gene>
<proteinExistence type="predicted"/>
<dbReference type="EMBL" id="CM056787">
    <property type="protein sequence ID" value="KAJ8733572.1"/>
    <property type="molecule type" value="Genomic_DNA"/>
</dbReference>
<protein>
    <submittedName>
        <fullName evidence="1">Uncharacterized protein</fullName>
    </submittedName>
</protein>
<evidence type="ECO:0000313" key="2">
    <source>
        <dbReference type="Proteomes" id="UP001231649"/>
    </source>
</evidence>
<dbReference type="Proteomes" id="UP001231649">
    <property type="component" value="Chromosome 11"/>
</dbReference>
<organism evidence="1 2">
    <name type="scientific">Mythimna loreyi</name>
    <dbReference type="NCBI Taxonomy" id="667449"/>
    <lineage>
        <taxon>Eukaryota</taxon>
        <taxon>Metazoa</taxon>
        <taxon>Ecdysozoa</taxon>
        <taxon>Arthropoda</taxon>
        <taxon>Hexapoda</taxon>
        <taxon>Insecta</taxon>
        <taxon>Pterygota</taxon>
        <taxon>Neoptera</taxon>
        <taxon>Endopterygota</taxon>
        <taxon>Lepidoptera</taxon>
        <taxon>Glossata</taxon>
        <taxon>Ditrysia</taxon>
        <taxon>Noctuoidea</taxon>
        <taxon>Noctuidae</taxon>
        <taxon>Noctuinae</taxon>
        <taxon>Hadenini</taxon>
        <taxon>Mythimna</taxon>
    </lineage>
</organism>
<accession>A0ACC2R7D5</accession>
<reference evidence="1" key="1">
    <citation type="submission" date="2023-03" db="EMBL/GenBank/DDBJ databases">
        <title>Chromosome-level genomes of two armyworms, Mythimna separata and Mythimna loreyi, provide insights into the biosynthesis and reception of sex pheromones.</title>
        <authorList>
            <person name="Zhao H."/>
        </authorList>
    </citation>
    <scope>NUCLEOTIDE SEQUENCE</scope>
    <source>
        <strain evidence="1">BeijingLab</strain>
    </source>
</reference>
<evidence type="ECO:0000313" key="1">
    <source>
        <dbReference type="EMBL" id="KAJ8733572.1"/>
    </source>
</evidence>